<organism evidence="9 10">
    <name type="scientific">Cytobacillus eiseniae</name>
    <dbReference type="NCBI Taxonomy" id="762947"/>
    <lineage>
        <taxon>Bacteria</taxon>
        <taxon>Bacillati</taxon>
        <taxon>Bacillota</taxon>
        <taxon>Bacilli</taxon>
        <taxon>Bacillales</taxon>
        <taxon>Bacillaceae</taxon>
        <taxon>Cytobacillus</taxon>
    </lineage>
</organism>
<evidence type="ECO:0000259" key="8">
    <source>
        <dbReference type="Pfam" id="PF02108"/>
    </source>
</evidence>
<sequence length="256" mass="29393">MSRLIKGTKWNPPTETEKKVISIKVLNPFIQDDEVEEISAIETDKVVQTILSEAEIQAESIINDAKQKAELFQREIMEERQAFDLAKEKMAEQARNDGFSHGIEEGRQQGYTEYREVIQSAIEIVDSAKKDYQSHIASSERTILELGMKVAERILGKTLSEHEEEFISIVKRAMKEARDNQEVQLHVHPTHYDFLLANKEELLMLFPKEIDFYIYPNDDLAETGCFIESASGRIDASVDSQLEEIKQKIIEMLEGE</sequence>
<evidence type="ECO:0000313" key="9">
    <source>
        <dbReference type="EMBL" id="MBP2240126.1"/>
    </source>
</evidence>
<dbReference type="InterPro" id="IPR022524">
    <property type="entry name" value="FliH_Bacilli"/>
</dbReference>
<dbReference type="Proteomes" id="UP001519293">
    <property type="component" value="Unassembled WGS sequence"/>
</dbReference>
<evidence type="ECO:0000256" key="4">
    <source>
        <dbReference type="ARBA" id="ARBA00022795"/>
    </source>
</evidence>
<dbReference type="InterPro" id="IPR018035">
    <property type="entry name" value="Flagellar_FliH/T3SS_HrpE"/>
</dbReference>
<evidence type="ECO:0000256" key="7">
    <source>
        <dbReference type="NCBIfam" id="TIGR03825"/>
    </source>
</evidence>
<evidence type="ECO:0000256" key="5">
    <source>
        <dbReference type="ARBA" id="ARBA00022927"/>
    </source>
</evidence>
<dbReference type="Pfam" id="PF02108">
    <property type="entry name" value="FliH"/>
    <property type="match status" value="1"/>
</dbReference>
<keyword evidence="5" id="KW-0653">Protein transport</keyword>
<comment type="function">
    <text evidence="1">Needed for flagellar regrowth and assembly.</text>
</comment>
<comment type="caution">
    <text evidence="9">The sequence shown here is derived from an EMBL/GenBank/DDBJ whole genome shotgun (WGS) entry which is preliminary data.</text>
</comment>
<evidence type="ECO:0000256" key="2">
    <source>
        <dbReference type="ARBA" id="ARBA00006602"/>
    </source>
</evidence>
<evidence type="ECO:0000256" key="6">
    <source>
        <dbReference type="ARBA" id="ARBA00023225"/>
    </source>
</evidence>
<keyword evidence="10" id="KW-1185">Reference proteome</keyword>
<keyword evidence="9" id="KW-0282">Flagellum</keyword>
<keyword evidence="3" id="KW-0813">Transport</keyword>
<dbReference type="EMBL" id="JAGIKZ010000002">
    <property type="protein sequence ID" value="MBP2240126.1"/>
    <property type="molecule type" value="Genomic_DNA"/>
</dbReference>
<keyword evidence="6" id="KW-1006">Bacterial flagellum protein export</keyword>
<name>A0ABS4RB52_9BACI</name>
<reference evidence="9 10" key="1">
    <citation type="submission" date="2021-03" db="EMBL/GenBank/DDBJ databases">
        <title>Genomic Encyclopedia of Type Strains, Phase IV (KMG-IV): sequencing the most valuable type-strain genomes for metagenomic binning, comparative biology and taxonomic classification.</title>
        <authorList>
            <person name="Goeker M."/>
        </authorList>
    </citation>
    <scope>NUCLEOTIDE SEQUENCE [LARGE SCALE GENOMIC DNA]</scope>
    <source>
        <strain evidence="9 10">DSM 26675</strain>
    </source>
</reference>
<evidence type="ECO:0000256" key="3">
    <source>
        <dbReference type="ARBA" id="ARBA00022448"/>
    </source>
</evidence>
<evidence type="ECO:0000313" key="10">
    <source>
        <dbReference type="Proteomes" id="UP001519293"/>
    </source>
</evidence>
<keyword evidence="9" id="KW-0966">Cell projection</keyword>
<proteinExistence type="inferred from homology"/>
<gene>
    <name evidence="9" type="ORF">J2Z40_000679</name>
</gene>
<dbReference type="InterPro" id="IPR051472">
    <property type="entry name" value="T3SS_Stator/FliH"/>
</dbReference>
<protein>
    <recommendedName>
        <fullName evidence="7">Flagellar assembly protein FliH</fullName>
    </recommendedName>
</protein>
<keyword evidence="4" id="KW-1005">Bacterial flagellum biogenesis</keyword>
<dbReference type="PANTHER" id="PTHR34982:SF1">
    <property type="entry name" value="FLAGELLAR ASSEMBLY PROTEIN FLIH"/>
    <property type="match status" value="1"/>
</dbReference>
<evidence type="ECO:0000256" key="1">
    <source>
        <dbReference type="ARBA" id="ARBA00003041"/>
    </source>
</evidence>
<accession>A0ABS4RB52</accession>
<feature type="domain" description="Flagellar assembly protein FliH/Type III secretion system HrpE" evidence="8">
    <location>
        <begin position="123"/>
        <end position="244"/>
    </location>
</feature>
<dbReference type="NCBIfam" id="TIGR03825">
    <property type="entry name" value="FliH_bacil"/>
    <property type="match status" value="1"/>
</dbReference>
<dbReference type="SUPFAM" id="SSF160527">
    <property type="entry name" value="V-type ATPase subunit E-like"/>
    <property type="match status" value="1"/>
</dbReference>
<dbReference type="PANTHER" id="PTHR34982">
    <property type="entry name" value="YOP PROTEINS TRANSLOCATION PROTEIN L"/>
    <property type="match status" value="1"/>
</dbReference>
<comment type="similarity">
    <text evidence="2">Belongs to the FliH family.</text>
</comment>
<keyword evidence="9" id="KW-0969">Cilium</keyword>